<gene>
    <name evidence="8" type="ORF">C900_03364</name>
</gene>
<dbReference type="AlphaFoldDB" id="L8JPA2"/>
<dbReference type="Gene3D" id="1.10.760.10">
    <property type="entry name" value="Cytochrome c-like domain"/>
    <property type="match status" value="1"/>
</dbReference>
<dbReference type="PANTHER" id="PTHR33751">
    <property type="entry name" value="CBB3-TYPE CYTOCHROME C OXIDASE SUBUNIT FIXP"/>
    <property type="match status" value="1"/>
</dbReference>
<evidence type="ECO:0000259" key="7">
    <source>
        <dbReference type="PROSITE" id="PS51007"/>
    </source>
</evidence>
<name>L8JPA2_9BACT</name>
<keyword evidence="3 4" id="KW-0408">Iron</keyword>
<evidence type="ECO:0000256" key="6">
    <source>
        <dbReference type="SAM" id="Phobius"/>
    </source>
</evidence>
<feature type="transmembrane region" description="Helical" evidence="6">
    <location>
        <begin position="128"/>
        <end position="147"/>
    </location>
</feature>
<evidence type="ECO:0000256" key="2">
    <source>
        <dbReference type="ARBA" id="ARBA00022723"/>
    </source>
</evidence>
<dbReference type="PANTHER" id="PTHR33751:SF1">
    <property type="entry name" value="CBB3-TYPE CYTOCHROME C OXIDASE SUBUNIT FIXP"/>
    <property type="match status" value="1"/>
</dbReference>
<dbReference type="RefSeq" id="WP_009580730.1">
    <property type="nucleotide sequence ID" value="NZ_AMZN01000049.1"/>
</dbReference>
<protein>
    <submittedName>
        <fullName evidence="8">Cytochrome c oxidase subunit CcoP</fullName>
    </submittedName>
</protein>
<dbReference type="Pfam" id="PF14715">
    <property type="entry name" value="FixP_N"/>
    <property type="match status" value="1"/>
</dbReference>
<dbReference type="EMBL" id="AMZN01000049">
    <property type="protein sequence ID" value="ELR70756.1"/>
    <property type="molecule type" value="Genomic_DNA"/>
</dbReference>
<evidence type="ECO:0000313" key="9">
    <source>
        <dbReference type="Proteomes" id="UP000011135"/>
    </source>
</evidence>
<dbReference type="PATRIC" id="fig|1237149.3.peg.3126"/>
<organism evidence="8 9">
    <name type="scientific">Fulvivirga imtechensis AK7</name>
    <dbReference type="NCBI Taxonomy" id="1237149"/>
    <lineage>
        <taxon>Bacteria</taxon>
        <taxon>Pseudomonadati</taxon>
        <taxon>Bacteroidota</taxon>
        <taxon>Cytophagia</taxon>
        <taxon>Cytophagales</taxon>
        <taxon>Fulvivirgaceae</taxon>
        <taxon>Fulvivirga</taxon>
    </lineage>
</organism>
<dbReference type="InterPro" id="IPR032858">
    <property type="entry name" value="CcoP_N"/>
</dbReference>
<keyword evidence="9" id="KW-1185">Reference proteome</keyword>
<proteinExistence type="predicted"/>
<dbReference type="InterPro" id="IPR050597">
    <property type="entry name" value="Cytochrome_c_Oxidase_Subunit"/>
</dbReference>
<dbReference type="Proteomes" id="UP000011135">
    <property type="component" value="Unassembled WGS sequence"/>
</dbReference>
<dbReference type="GO" id="GO:0020037">
    <property type="term" value="F:heme binding"/>
    <property type="evidence" value="ECO:0007669"/>
    <property type="project" value="InterPro"/>
</dbReference>
<dbReference type="PROSITE" id="PS51007">
    <property type="entry name" value="CYTC"/>
    <property type="match status" value="1"/>
</dbReference>
<dbReference type="InterPro" id="IPR038414">
    <property type="entry name" value="CcoP_N_sf"/>
</dbReference>
<dbReference type="GO" id="GO:0009055">
    <property type="term" value="F:electron transfer activity"/>
    <property type="evidence" value="ECO:0007669"/>
    <property type="project" value="InterPro"/>
</dbReference>
<reference evidence="8 9" key="1">
    <citation type="submission" date="2012-12" db="EMBL/GenBank/DDBJ databases">
        <title>Genome assembly of Fulvivirga imtechensis AK7.</title>
        <authorList>
            <person name="Nupur N."/>
            <person name="Khatri I."/>
            <person name="Kumar R."/>
            <person name="Subramanian S."/>
            <person name="Pinnaka A."/>
        </authorList>
    </citation>
    <scope>NUCLEOTIDE SEQUENCE [LARGE SCALE GENOMIC DNA]</scope>
    <source>
        <strain evidence="8 9">AK7</strain>
    </source>
</reference>
<evidence type="ECO:0000256" key="1">
    <source>
        <dbReference type="ARBA" id="ARBA00022617"/>
    </source>
</evidence>
<comment type="caution">
    <text evidence="8">The sequence shown here is derived from an EMBL/GenBank/DDBJ whole genome shotgun (WGS) entry which is preliminary data.</text>
</comment>
<dbReference type="STRING" id="1237149.C900_03364"/>
<dbReference type="InterPro" id="IPR009056">
    <property type="entry name" value="Cyt_c-like_dom"/>
</dbReference>
<dbReference type="Gene3D" id="6.10.280.130">
    <property type="match status" value="1"/>
</dbReference>
<keyword evidence="6" id="KW-0472">Membrane</keyword>
<feature type="compositionally biased region" description="Acidic residues" evidence="5">
    <location>
        <begin position="291"/>
        <end position="303"/>
    </location>
</feature>
<keyword evidence="6" id="KW-1133">Transmembrane helix</keyword>
<dbReference type="Pfam" id="PF13442">
    <property type="entry name" value="Cytochrome_CBB3"/>
    <property type="match status" value="1"/>
</dbReference>
<evidence type="ECO:0000256" key="5">
    <source>
        <dbReference type="SAM" id="MobiDB-lite"/>
    </source>
</evidence>
<dbReference type="SUPFAM" id="SSF46626">
    <property type="entry name" value="Cytochrome c"/>
    <property type="match status" value="1"/>
</dbReference>
<keyword evidence="2 4" id="KW-0479">Metal-binding</keyword>
<dbReference type="eggNOG" id="COG2010">
    <property type="taxonomic scope" value="Bacteria"/>
</dbReference>
<accession>L8JPA2</accession>
<keyword evidence="6" id="KW-0812">Transmembrane</keyword>
<dbReference type="InterPro" id="IPR036909">
    <property type="entry name" value="Cyt_c-like_dom_sf"/>
</dbReference>
<feature type="transmembrane region" description="Helical" evidence="6">
    <location>
        <begin position="37"/>
        <end position="60"/>
    </location>
</feature>
<sequence>MIRVSKYIKGLGLMALLLAGTDTMAQSEDSLLSGPVTFYIVMGFVLVTALVVLAVAVIVLQLLRTMVKQQEEAAGIVHAEEKKKNWWSKFLTKANDAVPVEREEEVMLDHNYDGIRELDNHLPPWWKWLFYISIAWSVVYLAAYHVFDTMPLQLEEYQTEIAEAEQVALARKEKTPASNIDETNVQRVTDPDRLADGKQVYINNCAACHKEDGGGGIGPNLADEYWLHGGDVKSIFATIKHGIPEKGMISWEPLLSPNQMQNVTSYIMSLGGTNPPNAKGPQGELYQPQNDEADEPVLEEASL</sequence>
<evidence type="ECO:0000313" key="8">
    <source>
        <dbReference type="EMBL" id="ELR70756.1"/>
    </source>
</evidence>
<evidence type="ECO:0000256" key="4">
    <source>
        <dbReference type="PROSITE-ProRule" id="PRU00433"/>
    </source>
</evidence>
<feature type="domain" description="Cytochrome c" evidence="7">
    <location>
        <begin position="192"/>
        <end position="271"/>
    </location>
</feature>
<dbReference type="GO" id="GO:0046872">
    <property type="term" value="F:metal ion binding"/>
    <property type="evidence" value="ECO:0007669"/>
    <property type="project" value="UniProtKB-KW"/>
</dbReference>
<feature type="region of interest" description="Disordered" evidence="5">
    <location>
        <begin position="270"/>
        <end position="303"/>
    </location>
</feature>
<evidence type="ECO:0000256" key="3">
    <source>
        <dbReference type="ARBA" id="ARBA00023004"/>
    </source>
</evidence>
<keyword evidence="1 4" id="KW-0349">Heme</keyword>